<feature type="compositionally biased region" description="Basic and acidic residues" evidence="3">
    <location>
        <begin position="223"/>
        <end position="236"/>
    </location>
</feature>
<name>A0A8J4V503_9MYCE</name>
<dbReference type="SMART" id="SM00684">
    <property type="entry name" value="DM15"/>
    <property type="match status" value="3"/>
</dbReference>
<dbReference type="PANTHER" id="PTHR22792:SF161">
    <property type="entry name" value="HTH LA-TYPE RNA-BINDING DOMAIN-CONTAINING PROTEIN"/>
    <property type="match status" value="1"/>
</dbReference>
<sequence length="693" mass="80017">MVAETTSSDSLINSKKVYVGKNPHKVEHPPKPFVESTFVDIHDIKKSILNQIHYYFSVQNLCRDVFLRCNMDNDGWILISFISNFNRMRSFDINTIIESIKSSNIIELDSNLEKIRLISYEDRKLWILPQDTKNAFLESHQQQIEQQQLEQQKQAHNLSKSNEGWVTVTSKTQPKSILSPSINNGSNKKSSPSSSPPSNEEMNHKTEESVFDLSGDDSDEQDFFLKERRNFDERELPQSSEDEDTVFDDDQEHHHIDEQQEYQYEEYYSDHSEQDIIDEYEEQDDEEDDISSKLIIVTQSPYKKNKLNGKKYMTSEIASMINDGLYFYEQDLKRKKQIKPQNFNTVIVNDSSKLSNTAASKSVQDNPTRLYSPMIKKSIPIGSSSSSSSNKPNTLPPIGWVLGPKSESNTPSGSPQSNSGKNINTTPSTTTTTTKTSTNNNTTQPSTSMDEKLPYFQHPSYELLEENGFVQHKYNKYRSKCLKDRKRLGIGKSMEMNTLFRFWSHFLRTHFNAKIYQEFKDIAIEDSQTNFRYGLECLYRFYSYGLEKKYRQDIFEDFQQLVLDEYKSSKQTYGLEKFWAYLCYRKDSTKLEINPEMTVILDQFKSIQDFKRLEIKTNYSSNNSSKTPSNSYNNRSSSSYQKSSSSSSASTSFGGRRKSFGSSMAWDSRNTNNSKNTFGTSVGSQPSSRIHHP</sequence>
<dbReference type="AlphaFoldDB" id="A0A8J4V503"/>
<dbReference type="PROSITE" id="PS50961">
    <property type="entry name" value="HTH_LA"/>
    <property type="match status" value="1"/>
</dbReference>
<dbReference type="GO" id="GO:0000339">
    <property type="term" value="F:RNA cap binding"/>
    <property type="evidence" value="ECO:0007669"/>
    <property type="project" value="InterPro"/>
</dbReference>
<dbReference type="GO" id="GO:0005634">
    <property type="term" value="C:nucleus"/>
    <property type="evidence" value="ECO:0007669"/>
    <property type="project" value="TreeGrafter"/>
</dbReference>
<evidence type="ECO:0000313" key="5">
    <source>
        <dbReference type="EMBL" id="KAF2074117.1"/>
    </source>
</evidence>
<feature type="compositionally biased region" description="Low complexity" evidence="3">
    <location>
        <begin position="179"/>
        <end position="199"/>
    </location>
</feature>
<dbReference type="Pfam" id="PF05383">
    <property type="entry name" value="La"/>
    <property type="match status" value="1"/>
</dbReference>
<keyword evidence="1 2" id="KW-0694">RNA-binding</keyword>
<organism evidence="5 6">
    <name type="scientific">Polysphondylium violaceum</name>
    <dbReference type="NCBI Taxonomy" id="133409"/>
    <lineage>
        <taxon>Eukaryota</taxon>
        <taxon>Amoebozoa</taxon>
        <taxon>Evosea</taxon>
        <taxon>Eumycetozoa</taxon>
        <taxon>Dictyostelia</taxon>
        <taxon>Dictyosteliales</taxon>
        <taxon>Dictyosteliaceae</taxon>
        <taxon>Polysphondylium</taxon>
    </lineage>
</organism>
<dbReference type="CDD" id="cd07323">
    <property type="entry name" value="LAM"/>
    <property type="match status" value="1"/>
</dbReference>
<dbReference type="InterPro" id="IPR045180">
    <property type="entry name" value="La_dom_prot"/>
</dbReference>
<feature type="region of interest" description="Disordered" evidence="3">
    <location>
        <begin position="147"/>
        <end position="251"/>
    </location>
</feature>
<feature type="compositionally biased region" description="Polar residues" evidence="3">
    <location>
        <begin position="668"/>
        <end position="693"/>
    </location>
</feature>
<evidence type="ECO:0000259" key="4">
    <source>
        <dbReference type="PROSITE" id="PS50961"/>
    </source>
</evidence>
<gene>
    <name evidence="5" type="ORF">CYY_004559</name>
</gene>
<feature type="region of interest" description="Disordered" evidence="3">
    <location>
        <begin position="380"/>
        <end position="452"/>
    </location>
</feature>
<reference evidence="5" key="1">
    <citation type="submission" date="2020-01" db="EMBL/GenBank/DDBJ databases">
        <title>Development of genomics and gene disruption for Polysphondylium violaceum indicates a role for the polyketide synthase stlB in stalk morphogenesis.</title>
        <authorList>
            <person name="Narita B."/>
            <person name="Kawabe Y."/>
            <person name="Kin K."/>
            <person name="Saito T."/>
            <person name="Gibbs R."/>
            <person name="Kuspa A."/>
            <person name="Muzny D."/>
            <person name="Queller D."/>
            <person name="Richards S."/>
            <person name="Strassman J."/>
            <person name="Sucgang R."/>
            <person name="Worley K."/>
            <person name="Schaap P."/>
        </authorList>
    </citation>
    <scope>NUCLEOTIDE SEQUENCE</scope>
    <source>
        <strain evidence="5">QSvi11</strain>
    </source>
</reference>
<dbReference type="EMBL" id="AJWJ01000164">
    <property type="protein sequence ID" value="KAF2074117.1"/>
    <property type="molecule type" value="Genomic_DNA"/>
</dbReference>
<dbReference type="InterPro" id="IPR036388">
    <property type="entry name" value="WH-like_DNA-bd_sf"/>
</dbReference>
<feature type="compositionally biased region" description="Polar residues" evidence="3">
    <location>
        <begin position="406"/>
        <end position="423"/>
    </location>
</feature>
<evidence type="ECO:0000256" key="3">
    <source>
        <dbReference type="SAM" id="MobiDB-lite"/>
    </source>
</evidence>
<feature type="compositionally biased region" description="Polar residues" evidence="3">
    <location>
        <begin position="155"/>
        <end position="178"/>
    </location>
</feature>
<dbReference type="Pfam" id="PF21071">
    <property type="entry name" value="LARP1_HEAT"/>
    <property type="match status" value="1"/>
</dbReference>
<keyword evidence="6" id="KW-1185">Reference proteome</keyword>
<dbReference type="SMART" id="SM00715">
    <property type="entry name" value="LA"/>
    <property type="match status" value="1"/>
</dbReference>
<accession>A0A8J4V503</accession>
<dbReference type="PANTHER" id="PTHR22792">
    <property type="entry name" value="LUPUS LA PROTEIN-RELATED"/>
    <property type="match status" value="1"/>
</dbReference>
<dbReference type="InterPro" id="IPR036390">
    <property type="entry name" value="WH_DNA-bd_sf"/>
</dbReference>
<feature type="compositionally biased region" description="Low complexity" evidence="3">
    <location>
        <begin position="424"/>
        <end position="448"/>
    </location>
</feature>
<feature type="region of interest" description="Disordered" evidence="3">
    <location>
        <begin position="619"/>
        <end position="693"/>
    </location>
</feature>
<feature type="domain" description="HTH La-type RNA-binding" evidence="4">
    <location>
        <begin position="38"/>
        <end position="125"/>
    </location>
</feature>
<evidence type="ECO:0000256" key="1">
    <source>
        <dbReference type="ARBA" id="ARBA00022884"/>
    </source>
</evidence>
<dbReference type="Proteomes" id="UP000695562">
    <property type="component" value="Unassembled WGS sequence"/>
</dbReference>
<comment type="caution">
    <text evidence="5">The sequence shown here is derived from an EMBL/GenBank/DDBJ whole genome shotgun (WGS) entry which is preliminary data.</text>
</comment>
<feature type="compositionally biased region" description="Low complexity" evidence="3">
    <location>
        <begin position="380"/>
        <end position="392"/>
    </location>
</feature>
<feature type="compositionally biased region" description="Low complexity" evidence="3">
    <location>
        <begin position="619"/>
        <end position="654"/>
    </location>
</feature>
<dbReference type="GO" id="GO:0048255">
    <property type="term" value="P:mRNA stabilization"/>
    <property type="evidence" value="ECO:0007669"/>
    <property type="project" value="InterPro"/>
</dbReference>
<dbReference type="OrthoDB" id="340227at2759"/>
<dbReference type="SUPFAM" id="SSF46785">
    <property type="entry name" value="Winged helix' DNA-binding domain"/>
    <property type="match status" value="1"/>
</dbReference>
<feature type="compositionally biased region" description="Acidic residues" evidence="3">
    <location>
        <begin position="240"/>
        <end position="250"/>
    </location>
</feature>
<evidence type="ECO:0000256" key="2">
    <source>
        <dbReference type="PROSITE-ProRule" id="PRU00332"/>
    </source>
</evidence>
<proteinExistence type="predicted"/>
<dbReference type="InterPro" id="IPR006630">
    <property type="entry name" value="La_HTH"/>
</dbReference>
<dbReference type="InterPro" id="IPR006607">
    <property type="entry name" value="DM15"/>
</dbReference>
<dbReference type="GO" id="GO:0003729">
    <property type="term" value="F:mRNA binding"/>
    <property type="evidence" value="ECO:0007669"/>
    <property type="project" value="TreeGrafter"/>
</dbReference>
<protein>
    <recommendedName>
        <fullName evidence="4">HTH La-type RNA-binding domain-containing protein</fullName>
    </recommendedName>
</protein>
<evidence type="ECO:0000313" key="6">
    <source>
        <dbReference type="Proteomes" id="UP000695562"/>
    </source>
</evidence>
<dbReference type="Gene3D" id="1.10.10.10">
    <property type="entry name" value="Winged helix-like DNA-binding domain superfamily/Winged helix DNA-binding domain"/>
    <property type="match status" value="1"/>
</dbReference>